<dbReference type="PANTHER" id="PTHR47705:SF1">
    <property type="entry name" value="PNP_UDP_1 DOMAIN-CONTAINING PROTEIN"/>
    <property type="match status" value="1"/>
</dbReference>
<dbReference type="GO" id="GO:0003824">
    <property type="term" value="F:catalytic activity"/>
    <property type="evidence" value="ECO:0007669"/>
    <property type="project" value="InterPro"/>
</dbReference>
<dbReference type="AlphaFoldDB" id="A0AAN9B1M7"/>
<sequence length="429" mass="48177">MYLVVTEEKDFHREVRRSKVKLSLLWMAKKQRMLQLLEDAYPDPLPVNIIFKKSVVKQSDNITAIVMLKDLQKKGLVREVETGFWVRMQTWAEVSPHDVQLVKELPLVADKDNIKVAIITALFEEKLAVDAMIDNKRTYLKCKTEGESEVYTLGQIGKHQVVSTKLSRKGTGEDAEIASENAATNLLGIFNQVRHVILVGVGGAVPHHTDFSQHVRLGDVVVSTPVDSGGSQYIYCQKVEKIPGGLGYNYNTRTWGSTDKTLLKVTQSIRHQVESRPYSDRPWDGLVEEGKDTLRGDESSFHRPPMQRDRLYMTQADGSMVQCEHPRPRSMYGGRGFKEGQVTVHYGTVGSGRIVARADHLRRNFAQLNGVKAYDRDYFALLEGLEGGGNDSFLVIRGCCDYSDGTKKEWRPYAALAAAAVMKAVVTRM</sequence>
<evidence type="ECO:0000313" key="1">
    <source>
        <dbReference type="EMBL" id="KAK7097152.1"/>
    </source>
</evidence>
<proteinExistence type="predicted"/>
<dbReference type="EMBL" id="JBAMIC010000013">
    <property type="protein sequence ID" value="KAK7097152.1"/>
    <property type="molecule type" value="Genomic_DNA"/>
</dbReference>
<accession>A0AAN9B1M7</accession>
<evidence type="ECO:0008006" key="3">
    <source>
        <dbReference type="Google" id="ProtNLM"/>
    </source>
</evidence>
<dbReference type="Gene3D" id="3.40.50.1580">
    <property type="entry name" value="Nucleoside phosphorylase domain"/>
    <property type="match status" value="1"/>
</dbReference>
<reference evidence="1 2" key="1">
    <citation type="submission" date="2024-02" db="EMBL/GenBank/DDBJ databases">
        <title>Chromosome-scale genome assembly of the rough periwinkle Littorina saxatilis.</title>
        <authorList>
            <person name="De Jode A."/>
            <person name="Faria R."/>
            <person name="Formenti G."/>
            <person name="Sims Y."/>
            <person name="Smith T.P."/>
            <person name="Tracey A."/>
            <person name="Wood J.M.D."/>
            <person name="Zagrodzka Z.B."/>
            <person name="Johannesson K."/>
            <person name="Butlin R.K."/>
            <person name="Leder E.H."/>
        </authorList>
    </citation>
    <scope>NUCLEOTIDE SEQUENCE [LARGE SCALE GENOMIC DNA]</scope>
    <source>
        <strain evidence="1">Snail1</strain>
        <tissue evidence="1">Muscle</tissue>
    </source>
</reference>
<dbReference type="PANTHER" id="PTHR47705">
    <property type="entry name" value="AGAP000321-PA"/>
    <property type="match status" value="1"/>
</dbReference>
<dbReference type="SUPFAM" id="SSF53167">
    <property type="entry name" value="Purine and uridine phosphorylases"/>
    <property type="match status" value="1"/>
</dbReference>
<dbReference type="Proteomes" id="UP001374579">
    <property type="component" value="Unassembled WGS sequence"/>
</dbReference>
<evidence type="ECO:0000313" key="2">
    <source>
        <dbReference type="Proteomes" id="UP001374579"/>
    </source>
</evidence>
<keyword evidence="2" id="KW-1185">Reference proteome</keyword>
<protein>
    <recommendedName>
        <fullName evidence="3">Nucleoside phosphorylase domain-containing protein</fullName>
    </recommendedName>
</protein>
<organism evidence="1 2">
    <name type="scientific">Littorina saxatilis</name>
    <dbReference type="NCBI Taxonomy" id="31220"/>
    <lineage>
        <taxon>Eukaryota</taxon>
        <taxon>Metazoa</taxon>
        <taxon>Spiralia</taxon>
        <taxon>Lophotrochozoa</taxon>
        <taxon>Mollusca</taxon>
        <taxon>Gastropoda</taxon>
        <taxon>Caenogastropoda</taxon>
        <taxon>Littorinimorpha</taxon>
        <taxon>Littorinoidea</taxon>
        <taxon>Littorinidae</taxon>
        <taxon>Littorina</taxon>
    </lineage>
</organism>
<comment type="caution">
    <text evidence="1">The sequence shown here is derived from an EMBL/GenBank/DDBJ whole genome shotgun (WGS) entry which is preliminary data.</text>
</comment>
<dbReference type="GO" id="GO:0009116">
    <property type="term" value="P:nucleoside metabolic process"/>
    <property type="evidence" value="ECO:0007669"/>
    <property type="project" value="InterPro"/>
</dbReference>
<gene>
    <name evidence="1" type="ORF">V1264_004171</name>
</gene>
<dbReference type="InterPro" id="IPR035994">
    <property type="entry name" value="Nucleoside_phosphorylase_sf"/>
</dbReference>
<name>A0AAN9B1M7_9CAEN</name>